<reference evidence="3" key="1">
    <citation type="journal article" date="2017" name="Nat. Microbiol.">
        <title>Global analysis of biosynthetic gene clusters reveals vast potential of secondary metabolite production in Penicillium species.</title>
        <authorList>
            <person name="Nielsen J.C."/>
            <person name="Grijseels S."/>
            <person name="Prigent S."/>
            <person name="Ji B."/>
            <person name="Dainat J."/>
            <person name="Nielsen K.F."/>
            <person name="Frisvad J.C."/>
            <person name="Workman M."/>
            <person name="Nielsen J."/>
        </authorList>
    </citation>
    <scope>NUCLEOTIDE SEQUENCE [LARGE SCALE GENOMIC DNA]</scope>
    <source>
        <strain evidence="3">IBT 24891</strain>
    </source>
</reference>
<keyword evidence="3" id="KW-1185">Reference proteome</keyword>
<feature type="compositionally biased region" description="Basic and acidic residues" evidence="1">
    <location>
        <begin position="135"/>
        <end position="154"/>
    </location>
</feature>
<comment type="caution">
    <text evidence="2">The sequence shown here is derived from an EMBL/GenBank/DDBJ whole genome shotgun (WGS) entry which is preliminary data.</text>
</comment>
<protein>
    <submittedName>
        <fullName evidence="2">Uncharacterized protein</fullName>
    </submittedName>
</protein>
<gene>
    <name evidence="2" type="ORF">PENSTE_c002G04281</name>
</gene>
<evidence type="ECO:0000313" key="2">
    <source>
        <dbReference type="EMBL" id="OQE29877.1"/>
    </source>
</evidence>
<feature type="region of interest" description="Disordered" evidence="1">
    <location>
        <begin position="59"/>
        <end position="174"/>
    </location>
</feature>
<feature type="compositionally biased region" description="Low complexity" evidence="1">
    <location>
        <begin position="66"/>
        <end position="78"/>
    </location>
</feature>
<dbReference type="AlphaFoldDB" id="A0A1V6TU28"/>
<organism evidence="2 3">
    <name type="scientific">Penicillium steckii</name>
    <dbReference type="NCBI Taxonomy" id="303698"/>
    <lineage>
        <taxon>Eukaryota</taxon>
        <taxon>Fungi</taxon>
        <taxon>Dikarya</taxon>
        <taxon>Ascomycota</taxon>
        <taxon>Pezizomycotina</taxon>
        <taxon>Eurotiomycetes</taxon>
        <taxon>Eurotiomycetidae</taxon>
        <taxon>Eurotiales</taxon>
        <taxon>Aspergillaceae</taxon>
        <taxon>Penicillium</taxon>
    </lineage>
</organism>
<proteinExistence type="predicted"/>
<dbReference type="OrthoDB" id="4328272at2759"/>
<sequence length="174" mass="19261">MPPKVVWNAETDAKLFHGILAQLSDTNVKLDNEALAKHMGPEYVAIQITRRLGRIRGFAKADADESPAPSAPGTPATSPEKRKRAATPRTPRAKKPKKDQKEGNEEKPKRKGRGKKEKKEQEQNEGTDVEQPSTDLKDLADVLGECEDKEKSDDGAMDDSEEEKEAKDDIEEDA</sequence>
<dbReference type="EMBL" id="MLKD01000002">
    <property type="protein sequence ID" value="OQE29877.1"/>
    <property type="molecule type" value="Genomic_DNA"/>
</dbReference>
<dbReference type="STRING" id="303698.A0A1V6TU28"/>
<evidence type="ECO:0000313" key="3">
    <source>
        <dbReference type="Proteomes" id="UP000191285"/>
    </source>
</evidence>
<feature type="compositionally biased region" description="Basic and acidic residues" evidence="1">
    <location>
        <begin position="99"/>
        <end position="108"/>
    </location>
</feature>
<dbReference type="Proteomes" id="UP000191285">
    <property type="component" value="Unassembled WGS sequence"/>
</dbReference>
<feature type="compositionally biased region" description="Basic residues" evidence="1">
    <location>
        <begin position="81"/>
        <end position="98"/>
    </location>
</feature>
<evidence type="ECO:0000256" key="1">
    <source>
        <dbReference type="SAM" id="MobiDB-lite"/>
    </source>
</evidence>
<name>A0A1V6TU28_9EURO</name>
<feature type="compositionally biased region" description="Acidic residues" evidence="1">
    <location>
        <begin position="155"/>
        <end position="174"/>
    </location>
</feature>
<accession>A0A1V6TU28</accession>